<dbReference type="Gene3D" id="3.40.50.2300">
    <property type="match status" value="1"/>
</dbReference>
<feature type="domain" description="Response regulatory" evidence="2">
    <location>
        <begin position="1"/>
        <end position="129"/>
    </location>
</feature>
<keyword evidence="1" id="KW-0597">Phosphoprotein</keyword>
<dbReference type="SUPFAM" id="SSF52172">
    <property type="entry name" value="CheY-like"/>
    <property type="match status" value="1"/>
</dbReference>
<sequence>MRNYKIAVIENDISTFISMFESLNFKYFNDELEFTYYPNSQSINGVENLLSYDLLIVDVNLSSLSELDGIEIIKKVESHAGDREKPQVVLFTGYSKAEEKIAKIQLPDLPIIIKPATYSQVYSVIKEFLPPN</sequence>
<dbReference type="AlphaFoldDB" id="A0A2Z4G745"/>
<evidence type="ECO:0000259" key="2">
    <source>
        <dbReference type="PROSITE" id="PS50110"/>
    </source>
</evidence>
<dbReference type="InterPro" id="IPR001789">
    <property type="entry name" value="Sig_transdc_resp-reg_receiver"/>
</dbReference>
<accession>A0A2Z4G745</accession>
<dbReference type="PROSITE" id="PS50110">
    <property type="entry name" value="RESPONSE_REGULATORY"/>
    <property type="match status" value="1"/>
</dbReference>
<keyword evidence="4" id="KW-1185">Reference proteome</keyword>
<evidence type="ECO:0000313" key="3">
    <source>
        <dbReference type="EMBL" id="AWV96964.1"/>
    </source>
</evidence>
<protein>
    <recommendedName>
        <fullName evidence="2">Response regulatory domain-containing protein</fullName>
    </recommendedName>
</protein>
<gene>
    <name evidence="3" type="ORF">DJ013_01740</name>
</gene>
<dbReference type="RefSeq" id="WP_111370066.1">
    <property type="nucleotide sequence ID" value="NZ_CP029480.1"/>
</dbReference>
<proteinExistence type="predicted"/>
<organism evidence="3 4">
    <name type="scientific">Arcticibacterium luteifluviistationis</name>
    <dbReference type="NCBI Taxonomy" id="1784714"/>
    <lineage>
        <taxon>Bacteria</taxon>
        <taxon>Pseudomonadati</taxon>
        <taxon>Bacteroidota</taxon>
        <taxon>Cytophagia</taxon>
        <taxon>Cytophagales</taxon>
        <taxon>Leadbetterellaceae</taxon>
        <taxon>Arcticibacterium</taxon>
    </lineage>
</organism>
<evidence type="ECO:0000313" key="4">
    <source>
        <dbReference type="Proteomes" id="UP000249873"/>
    </source>
</evidence>
<dbReference type="GO" id="GO:0000160">
    <property type="term" value="P:phosphorelay signal transduction system"/>
    <property type="evidence" value="ECO:0007669"/>
    <property type="project" value="InterPro"/>
</dbReference>
<evidence type="ECO:0000256" key="1">
    <source>
        <dbReference type="PROSITE-ProRule" id="PRU00169"/>
    </source>
</evidence>
<dbReference type="KEGG" id="als:DJ013_01740"/>
<feature type="modified residue" description="4-aspartylphosphate" evidence="1">
    <location>
        <position position="58"/>
    </location>
</feature>
<name>A0A2Z4G745_9BACT</name>
<dbReference type="Proteomes" id="UP000249873">
    <property type="component" value="Chromosome"/>
</dbReference>
<reference evidence="3 4" key="1">
    <citation type="submission" date="2018-05" db="EMBL/GenBank/DDBJ databases">
        <title>Complete genome sequence of Arcticibacterium luteifluviistationis SM1504T, a cytophagaceae bacterium isolated from Arctic surface seawater.</title>
        <authorList>
            <person name="Li Y."/>
            <person name="Qin Q.-L."/>
        </authorList>
    </citation>
    <scope>NUCLEOTIDE SEQUENCE [LARGE SCALE GENOMIC DNA]</scope>
    <source>
        <strain evidence="3 4">SM1504</strain>
    </source>
</reference>
<dbReference type="EMBL" id="CP029480">
    <property type="protein sequence ID" value="AWV96964.1"/>
    <property type="molecule type" value="Genomic_DNA"/>
</dbReference>
<dbReference type="InterPro" id="IPR011006">
    <property type="entry name" value="CheY-like_superfamily"/>
</dbReference>